<sequence length="517" mass="58144">MDKEVVSAFKDRNIQFKYEDIRAALADSGTRDWVVKHLNDDTLLSKEEITLYSKLEASGALNAVLQGVDVSSTRPILDDEIRTAIESLKASTAAIDSQTEALRRQCKELKSQIREVSQAEQQRSKSTARLSTGHTAEKQRIDLAMEDLVHEFEEKLQAAQKALVADQNNLPSITSNLLREHDAVFRSMEKLVLNSQSAENNELLRKRINDLSVFLAKYIAEEVNCRLDRVFLETVANSQSMEDDDPQVSEQLESVEAEVSSLYPEISVLAEMAARQQFQSPILRVLEEVQEQSQFVAEEQLQHVLETMIQLTESTEQFTEMLKNRQVHHSTLNSLAVSYQTEISSHQLPKAKPENKRLSRHSSRLSQAYASPREITREKSNAAGEQSLQSLETMLRRFGISLSSLQNAGSTEAVNDILNEKRLRMLETLENNYAIAASPLLPDLDSADKAAQLLSSAMYCDSDFELSLVDKAQQQRTAELETQIGTVSKGVEGLNVDILHQSDRARESFMETWGNRA</sequence>
<protein>
    <submittedName>
        <fullName evidence="2">Vacuolar cation/proton exchanger 5</fullName>
    </submittedName>
</protein>
<reference evidence="2" key="1">
    <citation type="submission" date="2023-03" db="EMBL/GenBank/DDBJ databases">
        <title>Emydomyces testavorans Genome Sequence.</title>
        <authorList>
            <person name="Hoyer L."/>
        </authorList>
    </citation>
    <scope>NUCLEOTIDE SEQUENCE</scope>
    <source>
        <strain evidence="2">16-2883</strain>
    </source>
</reference>
<evidence type="ECO:0000313" key="2">
    <source>
        <dbReference type="EMBL" id="WEW57939.1"/>
    </source>
</evidence>
<feature type="compositionally biased region" description="Polar residues" evidence="1">
    <location>
        <begin position="114"/>
        <end position="134"/>
    </location>
</feature>
<feature type="region of interest" description="Disordered" evidence="1">
    <location>
        <begin position="113"/>
        <end position="136"/>
    </location>
</feature>
<accession>A0AAF0DFZ9</accession>
<dbReference type="EMBL" id="CP120628">
    <property type="protein sequence ID" value="WEW57939.1"/>
    <property type="molecule type" value="Genomic_DNA"/>
</dbReference>
<dbReference type="AlphaFoldDB" id="A0AAF0DFZ9"/>
<name>A0AAF0DFZ9_9EURO</name>
<dbReference type="Proteomes" id="UP001219355">
    <property type="component" value="Chromosome 2"/>
</dbReference>
<keyword evidence="3" id="KW-1185">Reference proteome</keyword>
<organism evidence="2 3">
    <name type="scientific">Emydomyces testavorans</name>
    <dbReference type="NCBI Taxonomy" id="2070801"/>
    <lineage>
        <taxon>Eukaryota</taxon>
        <taxon>Fungi</taxon>
        <taxon>Dikarya</taxon>
        <taxon>Ascomycota</taxon>
        <taxon>Pezizomycotina</taxon>
        <taxon>Eurotiomycetes</taxon>
        <taxon>Eurotiomycetidae</taxon>
        <taxon>Onygenales</taxon>
        <taxon>Nannizziopsiaceae</taxon>
        <taxon>Emydomyces</taxon>
    </lineage>
</organism>
<evidence type="ECO:0000256" key="1">
    <source>
        <dbReference type="SAM" id="MobiDB-lite"/>
    </source>
</evidence>
<feature type="region of interest" description="Disordered" evidence="1">
    <location>
        <begin position="345"/>
        <end position="386"/>
    </location>
</feature>
<proteinExistence type="predicted"/>
<evidence type="ECO:0000313" key="3">
    <source>
        <dbReference type="Proteomes" id="UP001219355"/>
    </source>
</evidence>
<gene>
    <name evidence="2" type="primary">CAX5_2</name>
    <name evidence="2" type="ORF">PRK78_003406</name>
</gene>